<evidence type="ECO:0000313" key="2">
    <source>
        <dbReference type="Proteomes" id="UP000237934"/>
    </source>
</evidence>
<organism evidence="1 2">
    <name type="scientific">Enterococcus mundtii</name>
    <dbReference type="NCBI Taxonomy" id="53346"/>
    <lineage>
        <taxon>Bacteria</taxon>
        <taxon>Bacillati</taxon>
        <taxon>Bacillota</taxon>
        <taxon>Bacilli</taxon>
        <taxon>Lactobacillales</taxon>
        <taxon>Enterococcaceae</taxon>
        <taxon>Enterococcus</taxon>
    </lineage>
</organism>
<protein>
    <submittedName>
        <fullName evidence="1">Uncharacterized protein</fullName>
    </submittedName>
</protein>
<dbReference type="RefSeq" id="WP_104870694.1">
    <property type="nucleotide sequence ID" value="NZ_PUAP01000002.1"/>
</dbReference>
<proteinExistence type="predicted"/>
<name>A0A2S7S063_ENTMU</name>
<dbReference type="AlphaFoldDB" id="A0A2S7S063"/>
<dbReference type="EMBL" id="PUAP01000002">
    <property type="protein sequence ID" value="PQF25920.1"/>
    <property type="molecule type" value="Genomic_DNA"/>
</dbReference>
<accession>A0A2S7S063</accession>
<comment type="caution">
    <text evidence="1">The sequence shown here is derived from an EMBL/GenBank/DDBJ whole genome shotgun (WGS) entry which is preliminary data.</text>
</comment>
<dbReference type="Proteomes" id="UP000237934">
    <property type="component" value="Unassembled WGS sequence"/>
</dbReference>
<reference evidence="1 2" key="1">
    <citation type="journal article" date="2018" name="Pathog. Dis.">
        <title>Whole-genome sequencing based characterization of antimicrobial resistance in Enterococcus.</title>
        <authorList>
            <person name="Tyson G."/>
        </authorList>
    </citation>
    <scope>NUCLEOTIDE SEQUENCE [LARGE SCALE GENOMIC DNA]</scope>
    <source>
        <strain evidence="1 2">CVM N55263</strain>
    </source>
</reference>
<gene>
    <name evidence="1" type="ORF">CUS89_00995</name>
</gene>
<evidence type="ECO:0000313" key="1">
    <source>
        <dbReference type="EMBL" id="PQF25920.1"/>
    </source>
</evidence>
<sequence>MRRTKKEFLDYNEYRDRPFGLKWGTAFAMDELVKGIDENAEAALKDLPPQSQMTREEIDQVLLQSFLYRQKVTIQLNTKDEFGRYLENIEGVFLGESDEDEVTINDIQIPWQEIRHIELKQEEKWSHLSTYTTMGKISNSMPQLHKQEEIQLIKDEFYQEFPTDNDYTTK</sequence>